<protein>
    <recommendedName>
        <fullName evidence="4">Phenylacetic acid degradation B</fullName>
    </recommendedName>
</protein>
<dbReference type="EMBL" id="AOLN01000018">
    <property type="protein sequence ID" value="ELZ91451.1"/>
    <property type="molecule type" value="Genomic_DNA"/>
</dbReference>
<dbReference type="OrthoDB" id="168567at2157"/>
<comment type="caution">
    <text evidence="2">The sequence shown here is derived from an EMBL/GenBank/DDBJ whole genome shotgun (WGS) entry which is preliminary data.</text>
</comment>
<accession>M0I3X1</accession>
<keyword evidence="3" id="KW-1185">Reference proteome</keyword>
<dbReference type="Gene3D" id="3.10.20.520">
    <property type="entry name" value="Phenylacetic acid degradation B"/>
    <property type="match status" value="1"/>
</dbReference>
<dbReference type="NCBIfam" id="TIGR04031">
    <property type="entry name" value="Htur_1727_fam"/>
    <property type="match status" value="1"/>
</dbReference>
<evidence type="ECO:0000313" key="2">
    <source>
        <dbReference type="EMBL" id="ELZ91451.1"/>
    </source>
</evidence>
<sequence length="100" mass="11041">MDRDDDPRRKARIDGSRQWEVFYREQSADPMRHVGGVTAPSLDIAVEQARTLFGDDSESLWLCPADEIVRLGGNNLRAPERTPVDATGATDAADPEVSTE</sequence>
<proteinExistence type="predicted"/>
<dbReference type="Proteomes" id="UP000011550">
    <property type="component" value="Unassembled WGS sequence"/>
</dbReference>
<dbReference type="STRING" id="662479.C440_14094"/>
<dbReference type="PATRIC" id="fig|662479.7.peg.2854"/>
<gene>
    <name evidence="2" type="ORF">C440_14094</name>
</gene>
<reference evidence="2 3" key="1">
    <citation type="journal article" date="2014" name="PLoS Genet.">
        <title>Phylogenetically driven sequencing of extremely halophilic archaea reveals strategies for static and dynamic osmo-response.</title>
        <authorList>
            <person name="Becker E.A."/>
            <person name="Seitzer P.M."/>
            <person name="Tritt A."/>
            <person name="Larsen D."/>
            <person name="Krusor M."/>
            <person name="Yao A.I."/>
            <person name="Wu D."/>
            <person name="Madern D."/>
            <person name="Eisen J.A."/>
            <person name="Darling A.E."/>
            <person name="Facciotti M.T."/>
        </authorList>
    </citation>
    <scope>NUCLEOTIDE SEQUENCE [LARGE SCALE GENOMIC DNA]</scope>
    <source>
        <strain evidence="2 3">ATCC BAA-1512</strain>
    </source>
</reference>
<evidence type="ECO:0000256" key="1">
    <source>
        <dbReference type="SAM" id="MobiDB-lite"/>
    </source>
</evidence>
<dbReference type="InterPro" id="IPR038693">
    <property type="entry name" value="PaaB_sf"/>
</dbReference>
<dbReference type="Pfam" id="PF06243">
    <property type="entry name" value="PaaB"/>
    <property type="match status" value="1"/>
</dbReference>
<feature type="region of interest" description="Disordered" evidence="1">
    <location>
        <begin position="74"/>
        <end position="100"/>
    </location>
</feature>
<name>M0I3X1_9EURY</name>
<dbReference type="InterPro" id="IPR009359">
    <property type="entry name" value="PaaB"/>
</dbReference>
<dbReference type="RefSeq" id="WP_008321205.1">
    <property type="nucleotide sequence ID" value="NZ_AOLN01000018.1"/>
</dbReference>
<evidence type="ECO:0008006" key="4">
    <source>
        <dbReference type="Google" id="ProtNLM"/>
    </source>
</evidence>
<organism evidence="2 3">
    <name type="scientific">Haloferax mucosum ATCC BAA-1512</name>
    <dbReference type="NCBI Taxonomy" id="662479"/>
    <lineage>
        <taxon>Archaea</taxon>
        <taxon>Methanobacteriati</taxon>
        <taxon>Methanobacteriota</taxon>
        <taxon>Stenosarchaea group</taxon>
        <taxon>Halobacteria</taxon>
        <taxon>Halobacteriales</taxon>
        <taxon>Haloferacaceae</taxon>
        <taxon>Haloferax</taxon>
    </lineage>
</organism>
<evidence type="ECO:0000313" key="3">
    <source>
        <dbReference type="Proteomes" id="UP000011550"/>
    </source>
</evidence>
<dbReference type="InterPro" id="IPR023976">
    <property type="entry name" value="CHP04031_Htur1727"/>
</dbReference>
<dbReference type="AlphaFoldDB" id="M0I3X1"/>